<keyword evidence="1" id="KW-0812">Transmembrane</keyword>
<proteinExistence type="predicted"/>
<keyword evidence="3" id="KW-1185">Reference proteome</keyword>
<dbReference type="Proteomes" id="UP001221757">
    <property type="component" value="Unassembled WGS sequence"/>
</dbReference>
<gene>
    <name evidence="2" type="ORF">B0H17DRAFT_1138883</name>
</gene>
<protein>
    <submittedName>
        <fullName evidence="2">Uncharacterized protein</fullName>
    </submittedName>
</protein>
<sequence length="116" mass="13027">MIAPALEAKQLIEPQPSVSLLPLLYGLVLDWCNTYWFPLARWLLVGLIRGGVRFIIVLLIFRLRCLQMRRLGQGERSLQSSMALLESLESESLELDSEPGSNVTLYAEALRLGGIE</sequence>
<comment type="caution">
    <text evidence="2">The sequence shown here is derived from an EMBL/GenBank/DDBJ whole genome shotgun (WGS) entry which is preliminary data.</text>
</comment>
<evidence type="ECO:0000313" key="3">
    <source>
        <dbReference type="Proteomes" id="UP001221757"/>
    </source>
</evidence>
<accession>A0AAD7GBV5</accession>
<keyword evidence="1" id="KW-0472">Membrane</keyword>
<organism evidence="2 3">
    <name type="scientific">Mycena rosella</name>
    <name type="common">Pink bonnet</name>
    <name type="synonym">Agaricus rosellus</name>
    <dbReference type="NCBI Taxonomy" id="1033263"/>
    <lineage>
        <taxon>Eukaryota</taxon>
        <taxon>Fungi</taxon>
        <taxon>Dikarya</taxon>
        <taxon>Basidiomycota</taxon>
        <taxon>Agaricomycotina</taxon>
        <taxon>Agaricomycetes</taxon>
        <taxon>Agaricomycetidae</taxon>
        <taxon>Agaricales</taxon>
        <taxon>Marasmiineae</taxon>
        <taxon>Mycenaceae</taxon>
        <taxon>Mycena</taxon>
    </lineage>
</organism>
<reference evidence="2" key="1">
    <citation type="submission" date="2023-03" db="EMBL/GenBank/DDBJ databases">
        <title>Massive genome expansion in bonnet fungi (Mycena s.s.) driven by repeated elements and novel gene families across ecological guilds.</title>
        <authorList>
            <consortium name="Lawrence Berkeley National Laboratory"/>
            <person name="Harder C.B."/>
            <person name="Miyauchi S."/>
            <person name="Viragh M."/>
            <person name="Kuo A."/>
            <person name="Thoen E."/>
            <person name="Andreopoulos B."/>
            <person name="Lu D."/>
            <person name="Skrede I."/>
            <person name="Drula E."/>
            <person name="Henrissat B."/>
            <person name="Morin E."/>
            <person name="Kohler A."/>
            <person name="Barry K."/>
            <person name="LaButti K."/>
            <person name="Morin E."/>
            <person name="Salamov A."/>
            <person name="Lipzen A."/>
            <person name="Mereny Z."/>
            <person name="Hegedus B."/>
            <person name="Baldrian P."/>
            <person name="Stursova M."/>
            <person name="Weitz H."/>
            <person name="Taylor A."/>
            <person name="Grigoriev I.V."/>
            <person name="Nagy L.G."/>
            <person name="Martin F."/>
            <person name="Kauserud H."/>
        </authorList>
    </citation>
    <scope>NUCLEOTIDE SEQUENCE</scope>
    <source>
        <strain evidence="2">CBHHK067</strain>
    </source>
</reference>
<name>A0AAD7GBV5_MYCRO</name>
<evidence type="ECO:0000313" key="2">
    <source>
        <dbReference type="EMBL" id="KAJ7679976.1"/>
    </source>
</evidence>
<keyword evidence="1" id="KW-1133">Transmembrane helix</keyword>
<evidence type="ECO:0000256" key="1">
    <source>
        <dbReference type="SAM" id="Phobius"/>
    </source>
</evidence>
<dbReference type="EMBL" id="JARKIE010000125">
    <property type="protein sequence ID" value="KAJ7679976.1"/>
    <property type="molecule type" value="Genomic_DNA"/>
</dbReference>
<dbReference type="AlphaFoldDB" id="A0AAD7GBV5"/>
<feature type="transmembrane region" description="Helical" evidence="1">
    <location>
        <begin position="39"/>
        <end position="61"/>
    </location>
</feature>